<reference evidence="1 2" key="1">
    <citation type="submission" date="2019-02" db="EMBL/GenBank/DDBJ databases">
        <title>Draft genome sequence of Muricauda sp. 176CP4-71.</title>
        <authorList>
            <person name="Park J.-S."/>
        </authorList>
    </citation>
    <scope>NUCLEOTIDE SEQUENCE [LARGE SCALE GENOMIC DNA]</scope>
    <source>
        <strain evidence="1 2">176CP4-71</strain>
    </source>
</reference>
<dbReference type="RefSeq" id="WP_130610761.1">
    <property type="nucleotide sequence ID" value="NZ_SGIU01000001.1"/>
</dbReference>
<protein>
    <submittedName>
        <fullName evidence="1">Uncharacterized protein</fullName>
    </submittedName>
</protein>
<organism evidence="1 2">
    <name type="scientific">Flagellimonas allohymeniacidonis</name>
    <dbReference type="NCBI Taxonomy" id="2517819"/>
    <lineage>
        <taxon>Bacteria</taxon>
        <taxon>Pseudomonadati</taxon>
        <taxon>Bacteroidota</taxon>
        <taxon>Flavobacteriia</taxon>
        <taxon>Flavobacteriales</taxon>
        <taxon>Flavobacteriaceae</taxon>
        <taxon>Flagellimonas</taxon>
    </lineage>
</organism>
<evidence type="ECO:0000313" key="1">
    <source>
        <dbReference type="EMBL" id="TAI49240.1"/>
    </source>
</evidence>
<dbReference type="EMBL" id="SGIU01000001">
    <property type="protein sequence ID" value="TAI49240.1"/>
    <property type="molecule type" value="Genomic_DNA"/>
</dbReference>
<proteinExistence type="predicted"/>
<accession>A0A4V2HSV0</accession>
<keyword evidence="2" id="KW-1185">Reference proteome</keyword>
<dbReference type="Proteomes" id="UP000291981">
    <property type="component" value="Unassembled WGS sequence"/>
</dbReference>
<comment type="caution">
    <text evidence="1">The sequence shown here is derived from an EMBL/GenBank/DDBJ whole genome shotgun (WGS) entry which is preliminary data.</text>
</comment>
<dbReference type="AlphaFoldDB" id="A0A4V2HSV0"/>
<evidence type="ECO:0000313" key="2">
    <source>
        <dbReference type="Proteomes" id="UP000291981"/>
    </source>
</evidence>
<sequence>MPRAMLDYTKTVLQKVSFDVKLFAKELKKAVSRLLPNEIEELRIWLQYYILDKPELQPTLLLINYN</sequence>
<name>A0A4V2HSV0_9FLAO</name>
<dbReference type="OrthoDB" id="840060at2"/>
<gene>
    <name evidence="1" type="ORF">EW142_05430</name>
</gene>